<dbReference type="SUPFAM" id="SSF48498">
    <property type="entry name" value="Tetracyclin repressor-like, C-terminal domain"/>
    <property type="match status" value="1"/>
</dbReference>
<dbReference type="GO" id="GO:0045892">
    <property type="term" value="P:negative regulation of DNA-templated transcription"/>
    <property type="evidence" value="ECO:0007669"/>
    <property type="project" value="UniProtKB-ARBA"/>
</dbReference>
<dbReference type="GO" id="GO:0003700">
    <property type="term" value="F:DNA-binding transcription factor activity"/>
    <property type="evidence" value="ECO:0007669"/>
    <property type="project" value="TreeGrafter"/>
</dbReference>
<evidence type="ECO:0000256" key="1">
    <source>
        <dbReference type="ARBA" id="ARBA00022491"/>
    </source>
</evidence>
<dbReference type="PRINTS" id="PR00455">
    <property type="entry name" value="HTHTETR"/>
</dbReference>
<accession>A0A9X2MXP6</accession>
<keyword evidence="8" id="KW-1185">Reference proteome</keyword>
<evidence type="ECO:0000313" key="8">
    <source>
        <dbReference type="Proteomes" id="UP001141950"/>
    </source>
</evidence>
<feature type="domain" description="HTH tetR-type" evidence="6">
    <location>
        <begin position="11"/>
        <end position="71"/>
    </location>
</feature>
<evidence type="ECO:0000256" key="3">
    <source>
        <dbReference type="ARBA" id="ARBA00023125"/>
    </source>
</evidence>
<gene>
    <name evidence="7" type="ORF">NQZ67_15780</name>
</gene>
<dbReference type="InterPro" id="IPR050109">
    <property type="entry name" value="HTH-type_TetR-like_transc_reg"/>
</dbReference>
<protein>
    <submittedName>
        <fullName evidence="7">TetR/AcrR family transcriptional regulator</fullName>
    </submittedName>
</protein>
<dbReference type="PANTHER" id="PTHR30055">
    <property type="entry name" value="HTH-TYPE TRANSCRIPTIONAL REGULATOR RUTR"/>
    <property type="match status" value="1"/>
</dbReference>
<dbReference type="AlphaFoldDB" id="A0A9X2MXP6"/>
<dbReference type="Gene3D" id="1.10.357.10">
    <property type="entry name" value="Tetracycline Repressor, domain 2"/>
    <property type="match status" value="1"/>
</dbReference>
<dbReference type="Gene3D" id="1.10.10.60">
    <property type="entry name" value="Homeodomain-like"/>
    <property type="match status" value="1"/>
</dbReference>
<keyword evidence="1" id="KW-0678">Repressor</keyword>
<evidence type="ECO:0000259" key="6">
    <source>
        <dbReference type="PROSITE" id="PS50977"/>
    </source>
</evidence>
<evidence type="ECO:0000256" key="5">
    <source>
        <dbReference type="PROSITE-ProRule" id="PRU00335"/>
    </source>
</evidence>
<dbReference type="PANTHER" id="PTHR30055:SF234">
    <property type="entry name" value="HTH-TYPE TRANSCRIPTIONAL REGULATOR BETI"/>
    <property type="match status" value="1"/>
</dbReference>
<dbReference type="RefSeq" id="WP_257447632.1">
    <property type="nucleotide sequence ID" value="NZ_JANIPJ010000011.1"/>
</dbReference>
<evidence type="ECO:0000256" key="4">
    <source>
        <dbReference type="ARBA" id="ARBA00023163"/>
    </source>
</evidence>
<proteinExistence type="predicted"/>
<dbReference type="FunFam" id="1.10.10.60:FF:000141">
    <property type="entry name" value="TetR family transcriptional regulator"/>
    <property type="match status" value="1"/>
</dbReference>
<dbReference type="PROSITE" id="PS50977">
    <property type="entry name" value="HTH_TETR_2"/>
    <property type="match status" value="1"/>
</dbReference>
<feature type="DNA-binding region" description="H-T-H motif" evidence="5">
    <location>
        <begin position="34"/>
        <end position="53"/>
    </location>
</feature>
<dbReference type="InterPro" id="IPR039538">
    <property type="entry name" value="BetI_C"/>
</dbReference>
<keyword evidence="3 5" id="KW-0238">DNA-binding</keyword>
<reference evidence="7" key="1">
    <citation type="submission" date="2022-08" db="EMBL/GenBank/DDBJ databases">
        <title>The genomic sequence of strain Paenibacillus sp. SCIV0701.</title>
        <authorList>
            <person name="Zhao H."/>
        </authorList>
    </citation>
    <scope>NUCLEOTIDE SEQUENCE</scope>
    <source>
        <strain evidence="7">SCIV0701</strain>
    </source>
</reference>
<evidence type="ECO:0000256" key="2">
    <source>
        <dbReference type="ARBA" id="ARBA00023015"/>
    </source>
</evidence>
<evidence type="ECO:0000313" key="7">
    <source>
        <dbReference type="EMBL" id="MCR2805347.1"/>
    </source>
</evidence>
<dbReference type="Pfam" id="PF00440">
    <property type="entry name" value="TetR_N"/>
    <property type="match status" value="1"/>
</dbReference>
<dbReference type="Proteomes" id="UP001141950">
    <property type="component" value="Unassembled WGS sequence"/>
</dbReference>
<dbReference type="InterPro" id="IPR036271">
    <property type="entry name" value="Tet_transcr_reg_TetR-rel_C_sf"/>
</dbReference>
<keyword evidence="4" id="KW-0804">Transcription</keyword>
<organism evidence="7 8">
    <name type="scientific">Paenibacillus soyae</name>
    <dbReference type="NCBI Taxonomy" id="2969249"/>
    <lineage>
        <taxon>Bacteria</taxon>
        <taxon>Bacillati</taxon>
        <taxon>Bacillota</taxon>
        <taxon>Bacilli</taxon>
        <taxon>Bacillales</taxon>
        <taxon>Paenibacillaceae</taxon>
        <taxon>Paenibacillus</taxon>
    </lineage>
</organism>
<name>A0A9X2MXP6_9BACL</name>
<comment type="caution">
    <text evidence="7">The sequence shown here is derived from an EMBL/GenBank/DDBJ whole genome shotgun (WGS) entry which is preliminary data.</text>
</comment>
<dbReference type="InterPro" id="IPR009057">
    <property type="entry name" value="Homeodomain-like_sf"/>
</dbReference>
<dbReference type="PROSITE" id="PS01081">
    <property type="entry name" value="HTH_TETR_1"/>
    <property type="match status" value="1"/>
</dbReference>
<dbReference type="GO" id="GO:0000976">
    <property type="term" value="F:transcription cis-regulatory region binding"/>
    <property type="evidence" value="ECO:0007669"/>
    <property type="project" value="TreeGrafter"/>
</dbReference>
<dbReference type="SUPFAM" id="SSF46689">
    <property type="entry name" value="Homeodomain-like"/>
    <property type="match status" value="1"/>
</dbReference>
<dbReference type="InterPro" id="IPR023772">
    <property type="entry name" value="DNA-bd_HTH_TetR-type_CS"/>
</dbReference>
<sequence>MSPKVTERYREEKRAAILAGALECFIEKGFQATTIDDIVRHLGISKGALYGYFPSKEDMYLQMAHKRMDDMVGSLTSRFKELPLAADRLHYLFGRFQSQPLSELRKWMAFHMEFMLYASRRPELIEMHQQYISKAIQLIDTLIQAGVKNGEFRADLDTESASYLFWSVRDGLALHFLLGGTEERYKQHVADMEAMVLRYLLKTPAAEI</sequence>
<keyword evidence="2" id="KW-0805">Transcription regulation</keyword>
<dbReference type="EMBL" id="JANIPJ010000011">
    <property type="protein sequence ID" value="MCR2805347.1"/>
    <property type="molecule type" value="Genomic_DNA"/>
</dbReference>
<dbReference type="Pfam" id="PF13977">
    <property type="entry name" value="TetR_C_6"/>
    <property type="match status" value="1"/>
</dbReference>
<dbReference type="InterPro" id="IPR001647">
    <property type="entry name" value="HTH_TetR"/>
</dbReference>